<name>A0A2M4DMI0_ANODA</name>
<feature type="chain" id="PRO_5014850448" evidence="1">
    <location>
        <begin position="22"/>
        <end position="66"/>
    </location>
</feature>
<protein>
    <submittedName>
        <fullName evidence="2">Putative secreted protein</fullName>
    </submittedName>
</protein>
<feature type="signal peptide" evidence="1">
    <location>
        <begin position="1"/>
        <end position="21"/>
    </location>
</feature>
<proteinExistence type="predicted"/>
<organism evidence="2">
    <name type="scientific">Anopheles darlingi</name>
    <name type="common">Mosquito</name>
    <dbReference type="NCBI Taxonomy" id="43151"/>
    <lineage>
        <taxon>Eukaryota</taxon>
        <taxon>Metazoa</taxon>
        <taxon>Ecdysozoa</taxon>
        <taxon>Arthropoda</taxon>
        <taxon>Hexapoda</taxon>
        <taxon>Insecta</taxon>
        <taxon>Pterygota</taxon>
        <taxon>Neoptera</taxon>
        <taxon>Endopterygota</taxon>
        <taxon>Diptera</taxon>
        <taxon>Nematocera</taxon>
        <taxon>Culicoidea</taxon>
        <taxon>Culicidae</taxon>
        <taxon>Anophelinae</taxon>
        <taxon>Anopheles</taxon>
    </lineage>
</organism>
<dbReference type="AlphaFoldDB" id="A0A2M4DMI0"/>
<dbReference type="EMBL" id="GGFL01014585">
    <property type="protein sequence ID" value="MBW78763.1"/>
    <property type="molecule type" value="Transcribed_RNA"/>
</dbReference>
<evidence type="ECO:0000256" key="1">
    <source>
        <dbReference type="SAM" id="SignalP"/>
    </source>
</evidence>
<sequence length="66" mass="7432">MMMFTELAITFFLLLPRFLHCTSFASPTVVSSRRFRACEMCGDAMLYICYHVSVEVLDDVGEQGSG</sequence>
<reference evidence="2" key="1">
    <citation type="submission" date="2018-01" db="EMBL/GenBank/DDBJ databases">
        <title>An insight into the sialome of Amazonian anophelines.</title>
        <authorList>
            <person name="Ribeiro J.M."/>
            <person name="Scarpassa V."/>
            <person name="Calvo E."/>
        </authorList>
    </citation>
    <scope>NUCLEOTIDE SEQUENCE</scope>
</reference>
<evidence type="ECO:0000313" key="2">
    <source>
        <dbReference type="EMBL" id="MBW78763.1"/>
    </source>
</evidence>
<accession>A0A2M4DMI0</accession>
<keyword evidence="1" id="KW-0732">Signal</keyword>